<sequence>MAEGSGGALRVLVVGHGPVAARLVEELLPVVRAGSVAVVVVGAEEEDPYNRVLVAEHAVGRADRARLDVTDTAAVEEAGVRVIRGDAVVAIDRARRTAVLHSGGEVAYDRLVLATGARAHVPPMDGL</sequence>
<evidence type="ECO:0000256" key="1">
    <source>
        <dbReference type="ARBA" id="ARBA00001929"/>
    </source>
</evidence>
<gene>
    <name evidence="9" type="ORF">DZF98_11420</name>
</gene>
<evidence type="ECO:0000256" key="6">
    <source>
        <dbReference type="ARBA" id="ARBA00023004"/>
    </source>
</evidence>
<keyword evidence="10" id="KW-1185">Reference proteome</keyword>
<dbReference type="Gene3D" id="3.50.50.60">
    <property type="entry name" value="FAD/NAD(P)-binding domain"/>
    <property type="match status" value="1"/>
</dbReference>
<feature type="domain" description="FAD/NAD(P)-binding" evidence="8">
    <location>
        <begin position="10"/>
        <end position="127"/>
    </location>
</feature>
<dbReference type="InterPro" id="IPR052034">
    <property type="entry name" value="NasD-like"/>
</dbReference>
<keyword evidence="5" id="KW-0560">Oxidoreductase</keyword>
<keyword evidence="3" id="KW-0349">Heme</keyword>
<dbReference type="RefSeq" id="WP_182480952.1">
    <property type="nucleotide sequence ID" value="NZ_QWEE01000218.1"/>
</dbReference>
<dbReference type="EMBL" id="QWEE01000218">
    <property type="protein sequence ID" value="RII90602.1"/>
    <property type="molecule type" value="Genomic_DNA"/>
</dbReference>
<evidence type="ECO:0000256" key="3">
    <source>
        <dbReference type="ARBA" id="ARBA00022617"/>
    </source>
</evidence>
<proteinExistence type="predicted"/>
<evidence type="ECO:0000256" key="4">
    <source>
        <dbReference type="ARBA" id="ARBA00022723"/>
    </source>
</evidence>
<comment type="pathway">
    <text evidence="2">Nitrogen metabolism; nitrate reduction (assimilation).</text>
</comment>
<dbReference type="InterPro" id="IPR036188">
    <property type="entry name" value="FAD/NAD-bd_sf"/>
</dbReference>
<evidence type="ECO:0000313" key="9">
    <source>
        <dbReference type="EMBL" id="RII90602.1"/>
    </source>
</evidence>
<comment type="cofactor">
    <cofactor evidence="1">
        <name>siroheme</name>
        <dbReference type="ChEBI" id="CHEBI:60052"/>
    </cofactor>
</comment>
<dbReference type="PANTHER" id="PTHR43809:SF1">
    <property type="entry name" value="NITRITE REDUCTASE (NADH) LARGE SUBUNIT"/>
    <property type="match status" value="1"/>
</dbReference>
<dbReference type="Pfam" id="PF07992">
    <property type="entry name" value="Pyr_redox_2"/>
    <property type="match status" value="1"/>
</dbReference>
<name>A0ABX9N7Y5_9MICO</name>
<dbReference type="Proteomes" id="UP000265355">
    <property type="component" value="Unassembled WGS sequence"/>
</dbReference>
<keyword evidence="4" id="KW-0479">Metal-binding</keyword>
<keyword evidence="7" id="KW-0411">Iron-sulfur</keyword>
<evidence type="ECO:0000256" key="5">
    <source>
        <dbReference type="ARBA" id="ARBA00023002"/>
    </source>
</evidence>
<dbReference type="PANTHER" id="PTHR43809">
    <property type="entry name" value="NITRITE REDUCTASE (NADH) LARGE SUBUNIT"/>
    <property type="match status" value="1"/>
</dbReference>
<organism evidence="9 10">
    <name type="scientific">Clavibacter californiensis</name>
    <dbReference type="NCBI Taxonomy" id="1401995"/>
    <lineage>
        <taxon>Bacteria</taxon>
        <taxon>Bacillati</taxon>
        <taxon>Actinomycetota</taxon>
        <taxon>Actinomycetes</taxon>
        <taxon>Micrococcales</taxon>
        <taxon>Microbacteriaceae</taxon>
        <taxon>Clavibacter</taxon>
    </lineage>
</organism>
<evidence type="ECO:0000259" key="8">
    <source>
        <dbReference type="Pfam" id="PF07992"/>
    </source>
</evidence>
<evidence type="ECO:0000256" key="2">
    <source>
        <dbReference type="ARBA" id="ARBA00005096"/>
    </source>
</evidence>
<dbReference type="SUPFAM" id="SSF51905">
    <property type="entry name" value="FAD/NAD(P)-binding domain"/>
    <property type="match status" value="1"/>
</dbReference>
<comment type="caution">
    <text evidence="9">The sequence shown here is derived from an EMBL/GenBank/DDBJ whole genome shotgun (WGS) entry which is preliminary data.</text>
</comment>
<accession>A0ABX9N7Y5</accession>
<feature type="non-terminal residue" evidence="9">
    <location>
        <position position="127"/>
    </location>
</feature>
<protein>
    <submittedName>
        <fullName evidence="9">NAD(P)/FAD-dependent oxidoreductase</fullName>
    </submittedName>
</protein>
<dbReference type="InterPro" id="IPR023753">
    <property type="entry name" value="FAD/NAD-binding_dom"/>
</dbReference>
<evidence type="ECO:0000256" key="7">
    <source>
        <dbReference type="ARBA" id="ARBA00023014"/>
    </source>
</evidence>
<keyword evidence="6" id="KW-0408">Iron</keyword>
<reference evidence="9 10" key="1">
    <citation type="submission" date="2018-08" db="EMBL/GenBank/DDBJ databases">
        <title>Genome Sequence of Clavibacter michiganensis Subspecies type strains, and the Atypical Peach-Colored Strains Isolated from Tomato.</title>
        <authorList>
            <person name="Osdaghi E."/>
            <person name="Portier P."/>
            <person name="Briand M."/>
            <person name="Jacques M.-A."/>
        </authorList>
    </citation>
    <scope>NUCLEOTIDE SEQUENCE [LARGE SCALE GENOMIC DNA]</scope>
    <source>
        <strain evidence="9 10">CFBP 8216</strain>
    </source>
</reference>
<evidence type="ECO:0000313" key="10">
    <source>
        <dbReference type="Proteomes" id="UP000265355"/>
    </source>
</evidence>